<organism evidence="1 2">
    <name type="scientific">Bradyrhizobium nanningense</name>
    <dbReference type="NCBI Taxonomy" id="1325118"/>
    <lineage>
        <taxon>Bacteria</taxon>
        <taxon>Pseudomonadati</taxon>
        <taxon>Pseudomonadota</taxon>
        <taxon>Alphaproteobacteria</taxon>
        <taxon>Hyphomicrobiales</taxon>
        <taxon>Nitrobacteraceae</taxon>
        <taxon>Bradyrhizobium</taxon>
    </lineage>
</organism>
<gene>
    <name evidence="1" type="ORF">XH99_02810</name>
</gene>
<evidence type="ECO:0000313" key="1">
    <source>
        <dbReference type="EMBL" id="RXH37106.1"/>
    </source>
</evidence>
<dbReference type="EMBL" id="LBJQ01000009">
    <property type="protein sequence ID" value="RXH37106.1"/>
    <property type="molecule type" value="Genomic_DNA"/>
</dbReference>
<dbReference type="Proteomes" id="UP000289546">
    <property type="component" value="Unassembled WGS sequence"/>
</dbReference>
<name>A0A4Q0SDI8_9BRAD</name>
<dbReference type="AlphaFoldDB" id="A0A4Q0SDI8"/>
<proteinExistence type="predicted"/>
<evidence type="ECO:0000313" key="2">
    <source>
        <dbReference type="Proteomes" id="UP000289546"/>
    </source>
</evidence>
<comment type="caution">
    <text evidence="1">The sequence shown here is derived from an EMBL/GenBank/DDBJ whole genome shotgun (WGS) entry which is preliminary data.</text>
</comment>
<keyword evidence="2" id="KW-1185">Reference proteome</keyword>
<protein>
    <submittedName>
        <fullName evidence="1">Uncharacterized protein</fullName>
    </submittedName>
</protein>
<reference evidence="1 2" key="1">
    <citation type="submission" date="2015-04" db="EMBL/GenBank/DDBJ databases">
        <title>Comparative genomics of rhizobia nodulating Arachis hypogaea in China.</title>
        <authorList>
            <person name="Li Y."/>
        </authorList>
    </citation>
    <scope>NUCLEOTIDE SEQUENCE [LARGE SCALE GENOMIC DNA]</scope>
    <source>
        <strain evidence="1 2">CCBAU 51757</strain>
    </source>
</reference>
<accession>A0A4Q0SDI8</accession>
<sequence length="70" mass="8104">MMRAAQWYRNFVTCLTAESSRLHEFKMVGSQGVCSQTTQGASRGSDLHPTRPEKQRIGWKCWQMSSRRIL</sequence>